<evidence type="ECO:0000256" key="1">
    <source>
        <dbReference type="ARBA" id="ARBA00004141"/>
    </source>
</evidence>
<evidence type="ECO:0000259" key="7">
    <source>
        <dbReference type="Pfam" id="PF00892"/>
    </source>
</evidence>
<dbReference type="EMBL" id="JAPMOS010000066">
    <property type="protein sequence ID" value="KAJ4456568.1"/>
    <property type="molecule type" value="Genomic_DNA"/>
</dbReference>
<evidence type="ECO:0000256" key="4">
    <source>
        <dbReference type="ARBA" id="ARBA00023136"/>
    </source>
</evidence>
<evidence type="ECO:0000256" key="5">
    <source>
        <dbReference type="SAM" id="MobiDB-lite"/>
    </source>
</evidence>
<comment type="caution">
    <text evidence="8">The sequence shown here is derived from an EMBL/GenBank/DDBJ whole genome shotgun (WGS) entry which is preliminary data.</text>
</comment>
<keyword evidence="3 6" id="KW-1133">Transmembrane helix</keyword>
<feature type="domain" description="EamA" evidence="7">
    <location>
        <begin position="42"/>
        <end position="179"/>
    </location>
</feature>
<keyword evidence="4 6" id="KW-0472">Membrane</keyword>
<evidence type="ECO:0000256" key="2">
    <source>
        <dbReference type="ARBA" id="ARBA00022692"/>
    </source>
</evidence>
<evidence type="ECO:0000256" key="3">
    <source>
        <dbReference type="ARBA" id="ARBA00022989"/>
    </source>
</evidence>
<feature type="transmembrane region" description="Helical" evidence="6">
    <location>
        <begin position="137"/>
        <end position="155"/>
    </location>
</feature>
<protein>
    <recommendedName>
        <fullName evidence="7">EamA domain-containing protein</fullName>
    </recommendedName>
</protein>
<dbReference type="InterPro" id="IPR000620">
    <property type="entry name" value="EamA_dom"/>
</dbReference>
<feature type="transmembrane region" description="Helical" evidence="6">
    <location>
        <begin position="72"/>
        <end position="95"/>
    </location>
</feature>
<keyword evidence="2 6" id="KW-0812">Transmembrane</keyword>
<keyword evidence="9" id="KW-1185">Reference proteome</keyword>
<dbReference type="SUPFAM" id="SSF103481">
    <property type="entry name" value="Multidrug resistance efflux transporter EmrE"/>
    <property type="match status" value="2"/>
</dbReference>
<feature type="transmembrane region" description="Helical" evidence="6">
    <location>
        <begin position="167"/>
        <end position="190"/>
    </location>
</feature>
<accession>A0ABQ8UB92</accession>
<feature type="transmembrane region" description="Helical" evidence="6">
    <location>
        <begin position="233"/>
        <end position="254"/>
    </location>
</feature>
<evidence type="ECO:0000313" key="9">
    <source>
        <dbReference type="Proteomes" id="UP001141327"/>
    </source>
</evidence>
<proteinExistence type="predicted"/>
<feature type="transmembrane region" description="Helical" evidence="6">
    <location>
        <begin position="202"/>
        <end position="221"/>
    </location>
</feature>
<dbReference type="InterPro" id="IPR050638">
    <property type="entry name" value="AA-Vitamin_Transporters"/>
</dbReference>
<gene>
    <name evidence="8" type="ORF">PAPYR_8133</name>
</gene>
<dbReference type="Proteomes" id="UP001141327">
    <property type="component" value="Unassembled WGS sequence"/>
</dbReference>
<feature type="transmembrane region" description="Helical" evidence="6">
    <location>
        <begin position="391"/>
        <end position="410"/>
    </location>
</feature>
<dbReference type="Pfam" id="PF00892">
    <property type="entry name" value="EamA"/>
    <property type="match status" value="2"/>
</dbReference>
<feature type="compositionally biased region" description="Low complexity" evidence="5">
    <location>
        <begin position="507"/>
        <end position="526"/>
    </location>
</feature>
<comment type="subcellular location">
    <subcellularLocation>
        <location evidence="1">Membrane</location>
        <topology evidence="1">Multi-pass membrane protein</topology>
    </subcellularLocation>
</comment>
<sequence>MIPAPAVALFHPEDGSPHRATVSQSGVVLGMALSRDFLHYLSGHAVLFLSQCIWSGYSVLARYATFTFDSVIFSFFRLLGATLILAVAAFFLYHFKRRPYMPGKDDWKAMALYAFTGGFFNQLSNQYALRFLSASEVSMFSPLGPVSAMVFGLLLHQERYSHIRLAAVALALLGAAVMLKVDQAILALFGGDDDTPLSWERALGYVFAISNALNKGLLRNAQKAVMDRLSMTTANVWMNFLGFCGMALLSPFFWSNFDPVVIAPGAWVALAYSIGLAGPVLAILAVLVVLAGCPWLPIPLQFWGSVIAFMAGQFLTLRTPPFAVLGSSARTISLTPPSLLLFAVLGSVIAFMLGSYSARILSPTVCSLYGALAPFLTTSLAVVFLDEVLTPRMWVGCFIVVGSLLLVILARYREKSKSRQAQTAASVAELPPPPVMSPCVPVSSPPPQNQPSGYITPGGVDLGAYVPISLQPPQHQPSVPAAASATTSGDFGTTTGPVSAPPLDSTPAARCAPPALPPDDQAAAADGYQSLGVGQARVEQTRGVEQTGGVEGTGGYQSLGVQARG</sequence>
<dbReference type="PANTHER" id="PTHR32322:SF2">
    <property type="entry name" value="EAMA DOMAIN-CONTAINING PROTEIN"/>
    <property type="match status" value="1"/>
</dbReference>
<feature type="region of interest" description="Disordered" evidence="5">
    <location>
        <begin position="467"/>
        <end position="565"/>
    </location>
</feature>
<dbReference type="InterPro" id="IPR037185">
    <property type="entry name" value="EmrE-like"/>
</dbReference>
<feature type="domain" description="EamA" evidence="7">
    <location>
        <begin position="284"/>
        <end position="408"/>
    </location>
</feature>
<name>A0ABQ8UB92_9EUKA</name>
<organism evidence="8 9">
    <name type="scientific">Paratrimastix pyriformis</name>
    <dbReference type="NCBI Taxonomy" id="342808"/>
    <lineage>
        <taxon>Eukaryota</taxon>
        <taxon>Metamonada</taxon>
        <taxon>Preaxostyla</taxon>
        <taxon>Paratrimastigidae</taxon>
        <taxon>Paratrimastix</taxon>
    </lineage>
</organism>
<evidence type="ECO:0000256" key="6">
    <source>
        <dbReference type="SAM" id="Phobius"/>
    </source>
</evidence>
<feature type="transmembrane region" description="Helical" evidence="6">
    <location>
        <begin position="37"/>
        <end position="60"/>
    </location>
</feature>
<dbReference type="PANTHER" id="PTHR32322">
    <property type="entry name" value="INNER MEMBRANE TRANSPORTER"/>
    <property type="match status" value="1"/>
</dbReference>
<evidence type="ECO:0000313" key="8">
    <source>
        <dbReference type="EMBL" id="KAJ4456568.1"/>
    </source>
</evidence>
<feature type="transmembrane region" description="Helical" evidence="6">
    <location>
        <begin position="266"/>
        <end position="290"/>
    </location>
</feature>
<reference evidence="8" key="1">
    <citation type="journal article" date="2022" name="bioRxiv">
        <title>Genomics of Preaxostyla Flagellates Illuminates Evolutionary Transitions and the Path Towards Mitochondrial Loss.</title>
        <authorList>
            <person name="Novak L.V.F."/>
            <person name="Treitli S.C."/>
            <person name="Pyrih J."/>
            <person name="Halakuc P."/>
            <person name="Pipaliya S.V."/>
            <person name="Vacek V."/>
            <person name="Brzon O."/>
            <person name="Soukal P."/>
            <person name="Eme L."/>
            <person name="Dacks J.B."/>
            <person name="Karnkowska A."/>
            <person name="Elias M."/>
            <person name="Hampl V."/>
        </authorList>
    </citation>
    <scope>NUCLEOTIDE SEQUENCE</scope>
    <source>
        <strain evidence="8">RCP-MX</strain>
    </source>
</reference>
<feature type="transmembrane region" description="Helical" evidence="6">
    <location>
        <begin position="365"/>
        <end position="385"/>
    </location>
</feature>
<feature type="transmembrane region" description="Helical" evidence="6">
    <location>
        <begin position="339"/>
        <end position="358"/>
    </location>
</feature>
<feature type="transmembrane region" description="Helical" evidence="6">
    <location>
        <begin position="302"/>
        <end position="319"/>
    </location>
</feature>